<evidence type="ECO:0000256" key="3">
    <source>
        <dbReference type="ARBA" id="ARBA00022475"/>
    </source>
</evidence>
<dbReference type="PANTHER" id="PTHR30614">
    <property type="entry name" value="MEMBRANE COMPONENT OF AMINO ACID ABC TRANSPORTER"/>
    <property type="match status" value="1"/>
</dbReference>
<feature type="transmembrane region" description="Helical" evidence="7">
    <location>
        <begin position="79"/>
        <end position="99"/>
    </location>
</feature>
<dbReference type="GO" id="GO:0022857">
    <property type="term" value="F:transmembrane transporter activity"/>
    <property type="evidence" value="ECO:0007669"/>
    <property type="project" value="InterPro"/>
</dbReference>
<reference evidence="10" key="1">
    <citation type="submission" date="2021-02" db="EMBL/GenBank/DDBJ databases">
        <title>Draft genome sequence of Microbispora sp. RL4-1S isolated from rice leaves in Thailand.</title>
        <authorList>
            <person name="Muangham S."/>
            <person name="Duangmal K."/>
        </authorList>
    </citation>
    <scope>NUCLEOTIDE SEQUENCE</scope>
    <source>
        <strain evidence="10">RL4-1S</strain>
    </source>
</reference>
<dbReference type="EMBL" id="JAFCNB010000001">
    <property type="protein sequence ID" value="MBP2702731.1"/>
    <property type="molecule type" value="Genomic_DNA"/>
</dbReference>
<feature type="transmembrane region" description="Helical" evidence="7">
    <location>
        <begin position="136"/>
        <end position="154"/>
    </location>
</feature>
<gene>
    <name evidence="10" type="ORF">JOL79_02810</name>
</gene>
<dbReference type="NCBIfam" id="TIGR01726">
    <property type="entry name" value="HEQRo_perm_3TM"/>
    <property type="match status" value="1"/>
</dbReference>
<feature type="transmembrane region" description="Helical" evidence="7">
    <location>
        <begin position="242"/>
        <end position="267"/>
    </location>
</feature>
<keyword evidence="5 7" id="KW-1133">Transmembrane helix</keyword>
<dbReference type="InterPro" id="IPR043429">
    <property type="entry name" value="ArtM/GltK/GlnP/TcyL/YhdX-like"/>
</dbReference>
<comment type="similarity">
    <text evidence="7">Belongs to the binding-protein-dependent transport system permease family.</text>
</comment>
<evidence type="ECO:0000313" key="11">
    <source>
        <dbReference type="Proteomes" id="UP000674234"/>
    </source>
</evidence>
<dbReference type="PANTHER" id="PTHR30614:SF21">
    <property type="entry name" value="AMINO ACID ABC TRANSPORTER PERMEASE"/>
    <property type="match status" value="1"/>
</dbReference>
<dbReference type="RefSeq" id="WP_210153986.1">
    <property type="nucleotide sequence ID" value="NZ_JAFCNB010000001.1"/>
</dbReference>
<dbReference type="InterPro" id="IPR010065">
    <property type="entry name" value="AA_ABC_transptr_permease_3TM"/>
</dbReference>
<keyword evidence="2 7" id="KW-0813">Transport</keyword>
<sequence>MSAATGTGRATVLYDAPGPRTRLRNNVLTLLFGAALLLVAYLVWAKFDEKGQWNGKLWRPFLEADTWTELILPGLRNTLSAAAVAAVLALVFGAVFGIGRLSEHRWVRIPAGVVVEVFRAIPLLMLIFFAQYGGSLAGLIVTEFTAVVFGLMLYNGSVLAEIVRAGILAVPKGQAEAGYAMGLRKNQVMRLILLPQAVTAMMPAIVSQLVVLLKDTALGFIVAYADLLNAGARVVPANFSNLIPSVIVIAAIYIAINLALGYLATWLERRSRRSPRSTAVPAVPEGAAGDEVTLAR</sequence>
<keyword evidence="4 7" id="KW-0812">Transmembrane</keyword>
<feature type="transmembrane region" description="Helical" evidence="7">
    <location>
        <begin position="191"/>
        <end position="213"/>
    </location>
</feature>
<dbReference type="CDD" id="cd06261">
    <property type="entry name" value="TM_PBP2"/>
    <property type="match status" value="1"/>
</dbReference>
<dbReference type="InterPro" id="IPR035906">
    <property type="entry name" value="MetI-like_sf"/>
</dbReference>
<keyword evidence="6 7" id="KW-0472">Membrane</keyword>
<accession>A0A941AG83</accession>
<dbReference type="Proteomes" id="UP000674234">
    <property type="component" value="Unassembled WGS sequence"/>
</dbReference>
<evidence type="ECO:0000256" key="8">
    <source>
        <dbReference type="SAM" id="MobiDB-lite"/>
    </source>
</evidence>
<proteinExistence type="inferred from homology"/>
<dbReference type="Pfam" id="PF00528">
    <property type="entry name" value="BPD_transp_1"/>
    <property type="match status" value="1"/>
</dbReference>
<feature type="domain" description="ABC transmembrane type-1" evidence="9">
    <location>
        <begin position="75"/>
        <end position="264"/>
    </location>
</feature>
<evidence type="ECO:0000259" key="9">
    <source>
        <dbReference type="PROSITE" id="PS50928"/>
    </source>
</evidence>
<dbReference type="PROSITE" id="PS50928">
    <property type="entry name" value="ABC_TM1"/>
    <property type="match status" value="1"/>
</dbReference>
<evidence type="ECO:0000256" key="4">
    <source>
        <dbReference type="ARBA" id="ARBA00022692"/>
    </source>
</evidence>
<evidence type="ECO:0000313" key="10">
    <source>
        <dbReference type="EMBL" id="MBP2702731.1"/>
    </source>
</evidence>
<keyword evidence="3" id="KW-1003">Cell membrane</keyword>
<dbReference type="InterPro" id="IPR000515">
    <property type="entry name" value="MetI-like"/>
</dbReference>
<dbReference type="Gene3D" id="1.10.3720.10">
    <property type="entry name" value="MetI-like"/>
    <property type="match status" value="1"/>
</dbReference>
<comment type="subcellular location">
    <subcellularLocation>
        <location evidence="1 7">Cell membrane</location>
        <topology evidence="1 7">Multi-pass membrane protein</topology>
    </subcellularLocation>
</comment>
<protein>
    <submittedName>
        <fullName evidence="10">Amino acid ABC transporter permease</fullName>
    </submittedName>
</protein>
<name>A0A941AG83_9ACTN</name>
<organism evidence="10 11">
    <name type="scientific">Microbispora oryzae</name>
    <dbReference type="NCBI Taxonomy" id="2806554"/>
    <lineage>
        <taxon>Bacteria</taxon>
        <taxon>Bacillati</taxon>
        <taxon>Actinomycetota</taxon>
        <taxon>Actinomycetes</taxon>
        <taxon>Streptosporangiales</taxon>
        <taxon>Streptosporangiaceae</taxon>
        <taxon>Microbispora</taxon>
    </lineage>
</organism>
<feature type="region of interest" description="Disordered" evidence="8">
    <location>
        <begin position="277"/>
        <end position="296"/>
    </location>
</feature>
<dbReference type="GO" id="GO:0043190">
    <property type="term" value="C:ATP-binding cassette (ABC) transporter complex"/>
    <property type="evidence" value="ECO:0007669"/>
    <property type="project" value="InterPro"/>
</dbReference>
<dbReference type="SUPFAM" id="SSF161098">
    <property type="entry name" value="MetI-like"/>
    <property type="match status" value="1"/>
</dbReference>
<feature type="transmembrane region" description="Helical" evidence="7">
    <location>
        <begin position="111"/>
        <end position="130"/>
    </location>
</feature>
<evidence type="ECO:0000256" key="5">
    <source>
        <dbReference type="ARBA" id="ARBA00022989"/>
    </source>
</evidence>
<keyword evidence="11" id="KW-1185">Reference proteome</keyword>
<comment type="caution">
    <text evidence="10">The sequence shown here is derived from an EMBL/GenBank/DDBJ whole genome shotgun (WGS) entry which is preliminary data.</text>
</comment>
<evidence type="ECO:0000256" key="6">
    <source>
        <dbReference type="ARBA" id="ARBA00023136"/>
    </source>
</evidence>
<evidence type="ECO:0000256" key="2">
    <source>
        <dbReference type="ARBA" id="ARBA00022448"/>
    </source>
</evidence>
<dbReference type="GO" id="GO:0006865">
    <property type="term" value="P:amino acid transport"/>
    <property type="evidence" value="ECO:0007669"/>
    <property type="project" value="TreeGrafter"/>
</dbReference>
<evidence type="ECO:0000256" key="1">
    <source>
        <dbReference type="ARBA" id="ARBA00004651"/>
    </source>
</evidence>
<evidence type="ECO:0000256" key="7">
    <source>
        <dbReference type="RuleBase" id="RU363032"/>
    </source>
</evidence>
<dbReference type="AlphaFoldDB" id="A0A941AG83"/>
<feature type="transmembrane region" description="Helical" evidence="7">
    <location>
        <begin position="27"/>
        <end position="44"/>
    </location>
</feature>